<evidence type="ECO:0000313" key="4">
    <source>
        <dbReference type="Ensembl" id="ENSABRP00000005619.1"/>
    </source>
</evidence>
<reference evidence="4" key="1">
    <citation type="submission" date="2025-08" db="UniProtKB">
        <authorList>
            <consortium name="Ensembl"/>
        </authorList>
    </citation>
    <scope>IDENTIFICATION</scope>
</reference>
<dbReference type="InterPro" id="IPR001478">
    <property type="entry name" value="PDZ"/>
</dbReference>
<dbReference type="InterPro" id="IPR036034">
    <property type="entry name" value="PDZ_sf"/>
</dbReference>
<dbReference type="InterPro" id="IPR055349">
    <property type="entry name" value="GH2_GIPC"/>
</dbReference>
<evidence type="ECO:0000256" key="1">
    <source>
        <dbReference type="ARBA" id="ARBA00009011"/>
    </source>
</evidence>
<organism evidence="4 5">
    <name type="scientific">Anser brachyrhynchus</name>
    <name type="common">Pink-footed goose</name>
    <dbReference type="NCBI Taxonomy" id="132585"/>
    <lineage>
        <taxon>Eukaryota</taxon>
        <taxon>Metazoa</taxon>
        <taxon>Chordata</taxon>
        <taxon>Craniata</taxon>
        <taxon>Vertebrata</taxon>
        <taxon>Euteleostomi</taxon>
        <taxon>Archelosauria</taxon>
        <taxon>Archosauria</taxon>
        <taxon>Dinosauria</taxon>
        <taxon>Saurischia</taxon>
        <taxon>Theropoda</taxon>
        <taxon>Coelurosauria</taxon>
        <taxon>Aves</taxon>
        <taxon>Neognathae</taxon>
        <taxon>Galloanserae</taxon>
        <taxon>Anseriformes</taxon>
        <taxon>Anatidae</taxon>
        <taxon>Anserinae</taxon>
        <taxon>Anser</taxon>
    </lineage>
</organism>
<dbReference type="Gene3D" id="2.30.42.10">
    <property type="match status" value="1"/>
</dbReference>
<gene>
    <name evidence="4" type="primary">GIPC1</name>
</gene>
<comment type="similarity">
    <text evidence="1">Belongs to the GIPC family.</text>
</comment>
<evidence type="ECO:0000313" key="5">
    <source>
        <dbReference type="Proteomes" id="UP000694426"/>
    </source>
</evidence>
<dbReference type="Ensembl" id="ENSABRT00000008149.1">
    <property type="protein sequence ID" value="ENSABRP00000005619.1"/>
    <property type="gene ID" value="ENSABRG00000005247.1"/>
</dbReference>
<dbReference type="Proteomes" id="UP000694426">
    <property type="component" value="Unplaced"/>
</dbReference>
<dbReference type="CDD" id="cd21180">
    <property type="entry name" value="GH2_GIPC"/>
    <property type="match status" value="1"/>
</dbReference>
<reference evidence="4" key="2">
    <citation type="submission" date="2025-09" db="UniProtKB">
        <authorList>
            <consortium name="Ensembl"/>
        </authorList>
    </citation>
    <scope>IDENTIFICATION</scope>
</reference>
<dbReference type="PANTHER" id="PTHR12259:SF4">
    <property type="entry name" value="PDZ DOMAIN-CONTAINING PROTEIN GIPC1"/>
    <property type="match status" value="1"/>
</dbReference>
<evidence type="ECO:0000256" key="2">
    <source>
        <dbReference type="SAM" id="MobiDB-lite"/>
    </source>
</evidence>
<dbReference type="SMART" id="SM00228">
    <property type="entry name" value="PDZ"/>
    <property type="match status" value="1"/>
</dbReference>
<dbReference type="GO" id="GO:0048023">
    <property type="term" value="P:positive regulation of melanin biosynthetic process"/>
    <property type="evidence" value="ECO:0007669"/>
    <property type="project" value="Ensembl"/>
</dbReference>
<dbReference type="GO" id="GO:0031410">
    <property type="term" value="C:cytoplasmic vesicle"/>
    <property type="evidence" value="ECO:0007669"/>
    <property type="project" value="Ensembl"/>
</dbReference>
<dbReference type="AlphaFoldDB" id="A0A8B9BKC0"/>
<evidence type="ECO:0000259" key="3">
    <source>
        <dbReference type="SMART" id="SM00228"/>
    </source>
</evidence>
<accession>A0A8B9BKC0</accession>
<proteinExistence type="inferred from homology"/>
<feature type="domain" description="PDZ" evidence="3">
    <location>
        <begin position="120"/>
        <end position="190"/>
    </location>
</feature>
<dbReference type="PANTHER" id="PTHR12259">
    <property type="entry name" value="RGS-GAIP INTERACTING PROTEIN GIPC"/>
    <property type="match status" value="1"/>
</dbReference>
<name>A0A8B9BKC0_9AVES</name>
<dbReference type="InterPro" id="IPR017379">
    <property type="entry name" value="GIPC1/2/3"/>
</dbReference>
<protein>
    <submittedName>
        <fullName evidence="4">GIPC PDZ domain containing family member 1</fullName>
    </submittedName>
</protein>
<keyword evidence="5" id="KW-1185">Reference proteome</keyword>
<dbReference type="GeneTree" id="ENSGT00390000003420"/>
<dbReference type="GO" id="GO:0005102">
    <property type="term" value="F:signaling receptor binding"/>
    <property type="evidence" value="ECO:0007669"/>
    <property type="project" value="Ensembl"/>
</dbReference>
<dbReference type="SUPFAM" id="SSF50156">
    <property type="entry name" value="PDZ domain-like"/>
    <property type="match status" value="1"/>
</dbReference>
<feature type="region of interest" description="Disordered" evidence="2">
    <location>
        <begin position="27"/>
        <end position="74"/>
    </location>
</feature>
<dbReference type="GO" id="GO:0032467">
    <property type="term" value="P:positive regulation of cytokinesis"/>
    <property type="evidence" value="ECO:0007669"/>
    <property type="project" value="Ensembl"/>
</dbReference>
<dbReference type="GO" id="GO:0005938">
    <property type="term" value="C:cell cortex"/>
    <property type="evidence" value="ECO:0007669"/>
    <property type="project" value="Ensembl"/>
</dbReference>
<dbReference type="Pfam" id="PF25082">
    <property type="entry name" value="GIPC1_GH2"/>
    <property type="match status" value="1"/>
</dbReference>
<sequence>MTFRSWGPPRGLATCWDLLVSSLPPPGGDRDLAVTPPPGPPRCHLRGPGPRGGLHRAVTSPGPPGGGGDTSGTPPRFVLRTALPLPHLAGCSPPSPPKFGPPTLGCCGGRAGGPWGQAPESGGVSLGSPCTPQRIKEGSVIDRIPVIGVGDMIEAIDGRSLVGARHFEVAKLLKELPKGRPFALRLTEPRKAFDMISQRASGGRGGGTQLGTGRGTLRLRARGPATVEEQPSAFEERAIAKVDDLLESYMGIRDTELAATMVELGRDARDPDALAQALDSQLGDFAFPDEFVFDVWGAIGDAKVGRC</sequence>